<comment type="caution">
    <text evidence="2">The sequence shown here is derived from an EMBL/GenBank/DDBJ whole genome shotgun (WGS) entry which is preliminary data.</text>
</comment>
<name>A0A841C240_9ACTN</name>
<feature type="transmembrane region" description="Helical" evidence="1">
    <location>
        <begin position="274"/>
        <end position="291"/>
    </location>
</feature>
<keyword evidence="3" id="KW-1185">Reference proteome</keyword>
<sequence>MMNADELIESYVSDVVKRLPRKQRVDVALELRSLLAEELGPDAEPERARELLRTFGRPAEVAARYRPTLHVIDPADARTFRRVSLIGVAVVWLLGVIDVALDAGTVPAAQLVPRWWFNAGLAALWWPGFLGACFVAAAWVRRRWPRLAEWKPRAVDRDQVNRVAYAAGGAAAVLGTVVLAVPSLLLDAVWGGRAAPEAYAALAYDDGFARTLGPVVLVVLGANIALLVALAVRGRWQPLTRRLDLGLTVVTCAVLTWVLVAARPFESDPANETVRLALLLIIVVSLIGAAYKVRNLRLRSAITTHP</sequence>
<organism evidence="2 3">
    <name type="scientific">Allocatelliglobosispora scoriae</name>
    <dbReference type="NCBI Taxonomy" id="643052"/>
    <lineage>
        <taxon>Bacteria</taxon>
        <taxon>Bacillati</taxon>
        <taxon>Actinomycetota</taxon>
        <taxon>Actinomycetes</taxon>
        <taxon>Micromonosporales</taxon>
        <taxon>Micromonosporaceae</taxon>
        <taxon>Allocatelliglobosispora</taxon>
    </lineage>
</organism>
<keyword evidence="1" id="KW-0472">Membrane</keyword>
<reference evidence="2 3" key="1">
    <citation type="submission" date="2020-08" db="EMBL/GenBank/DDBJ databases">
        <title>Sequencing the genomes of 1000 actinobacteria strains.</title>
        <authorList>
            <person name="Klenk H.-P."/>
        </authorList>
    </citation>
    <scope>NUCLEOTIDE SEQUENCE [LARGE SCALE GENOMIC DNA]</scope>
    <source>
        <strain evidence="2 3">DSM 45362</strain>
    </source>
</reference>
<evidence type="ECO:0000256" key="1">
    <source>
        <dbReference type="SAM" id="Phobius"/>
    </source>
</evidence>
<keyword evidence="1" id="KW-0812">Transmembrane</keyword>
<feature type="transmembrane region" description="Helical" evidence="1">
    <location>
        <begin position="121"/>
        <end position="142"/>
    </location>
</feature>
<proteinExistence type="predicted"/>
<evidence type="ECO:0000313" key="2">
    <source>
        <dbReference type="EMBL" id="MBB5872931.1"/>
    </source>
</evidence>
<dbReference type="EMBL" id="JACHMN010000003">
    <property type="protein sequence ID" value="MBB5872931.1"/>
    <property type="molecule type" value="Genomic_DNA"/>
</dbReference>
<feature type="transmembrane region" description="Helical" evidence="1">
    <location>
        <begin position="83"/>
        <end position="101"/>
    </location>
</feature>
<protein>
    <submittedName>
        <fullName evidence="2">Putative membrane protein</fullName>
    </submittedName>
</protein>
<dbReference type="Proteomes" id="UP000587527">
    <property type="component" value="Unassembled WGS sequence"/>
</dbReference>
<feature type="transmembrane region" description="Helical" evidence="1">
    <location>
        <begin position="212"/>
        <end position="232"/>
    </location>
</feature>
<dbReference type="RefSeq" id="WP_184843301.1">
    <property type="nucleotide sequence ID" value="NZ_JACHMN010000003.1"/>
</dbReference>
<keyword evidence="1" id="KW-1133">Transmembrane helix</keyword>
<feature type="transmembrane region" description="Helical" evidence="1">
    <location>
        <begin position="163"/>
        <end position="186"/>
    </location>
</feature>
<dbReference type="AlphaFoldDB" id="A0A841C240"/>
<accession>A0A841C240</accession>
<gene>
    <name evidence="2" type="ORF">F4553_006365</name>
</gene>
<evidence type="ECO:0000313" key="3">
    <source>
        <dbReference type="Proteomes" id="UP000587527"/>
    </source>
</evidence>
<feature type="transmembrane region" description="Helical" evidence="1">
    <location>
        <begin position="244"/>
        <end position="262"/>
    </location>
</feature>